<dbReference type="InterPro" id="IPR036388">
    <property type="entry name" value="WH-like_DNA-bd_sf"/>
</dbReference>
<evidence type="ECO:0000256" key="4">
    <source>
        <dbReference type="ARBA" id="ARBA00023163"/>
    </source>
</evidence>
<proteinExistence type="inferred from homology"/>
<dbReference type="SUPFAM" id="SSF53850">
    <property type="entry name" value="Periplasmic binding protein-like II"/>
    <property type="match status" value="1"/>
</dbReference>
<evidence type="ECO:0000256" key="1">
    <source>
        <dbReference type="ARBA" id="ARBA00009437"/>
    </source>
</evidence>
<dbReference type="FunFam" id="1.10.10.10:FF:000038">
    <property type="entry name" value="Glycine cleavage system transcriptional activator"/>
    <property type="match status" value="1"/>
</dbReference>
<dbReference type="InterPro" id="IPR058163">
    <property type="entry name" value="LysR-type_TF_proteobact-type"/>
</dbReference>
<dbReference type="GO" id="GO:0003700">
    <property type="term" value="F:DNA-binding transcription factor activity"/>
    <property type="evidence" value="ECO:0007669"/>
    <property type="project" value="InterPro"/>
</dbReference>
<dbReference type="Pfam" id="PF03466">
    <property type="entry name" value="LysR_substrate"/>
    <property type="match status" value="1"/>
</dbReference>
<dbReference type="AlphaFoldDB" id="A0A2W5MEN6"/>
<organism evidence="6 7">
    <name type="scientific">Ancylobacter novellus</name>
    <name type="common">Thiobacillus novellus</name>
    <dbReference type="NCBI Taxonomy" id="921"/>
    <lineage>
        <taxon>Bacteria</taxon>
        <taxon>Pseudomonadati</taxon>
        <taxon>Pseudomonadota</taxon>
        <taxon>Alphaproteobacteria</taxon>
        <taxon>Hyphomicrobiales</taxon>
        <taxon>Xanthobacteraceae</taxon>
        <taxon>Ancylobacter</taxon>
    </lineage>
</organism>
<evidence type="ECO:0000313" key="7">
    <source>
        <dbReference type="Proteomes" id="UP000249577"/>
    </source>
</evidence>
<dbReference type="Pfam" id="PF00126">
    <property type="entry name" value="HTH_1"/>
    <property type="match status" value="1"/>
</dbReference>
<feature type="domain" description="HTH lysR-type" evidence="5">
    <location>
        <begin position="6"/>
        <end position="63"/>
    </location>
</feature>
<dbReference type="SUPFAM" id="SSF46785">
    <property type="entry name" value="Winged helix' DNA-binding domain"/>
    <property type="match status" value="1"/>
</dbReference>
<evidence type="ECO:0000256" key="2">
    <source>
        <dbReference type="ARBA" id="ARBA00023015"/>
    </source>
</evidence>
<keyword evidence="4" id="KW-0804">Transcription</keyword>
<reference evidence="6 7" key="1">
    <citation type="submission" date="2017-08" db="EMBL/GenBank/DDBJ databases">
        <title>Infants hospitalized years apart are colonized by the same room-sourced microbial strains.</title>
        <authorList>
            <person name="Brooks B."/>
            <person name="Olm M.R."/>
            <person name="Firek B.A."/>
            <person name="Baker R."/>
            <person name="Thomas B.C."/>
            <person name="Morowitz M.J."/>
            <person name="Banfield J.F."/>
        </authorList>
    </citation>
    <scope>NUCLEOTIDE SEQUENCE [LARGE SCALE GENOMIC DNA]</scope>
    <source>
        <strain evidence="6">S2_005_003_R2_43</strain>
    </source>
</reference>
<gene>
    <name evidence="6" type="ORF">DI565_08885</name>
</gene>
<dbReference type="PANTHER" id="PTHR30537:SF74">
    <property type="entry name" value="HTH-TYPE TRANSCRIPTIONAL REGULATOR TRPI"/>
    <property type="match status" value="1"/>
</dbReference>
<protein>
    <submittedName>
        <fullName evidence="6">LysR family transcriptional regulator</fullName>
    </submittedName>
</protein>
<evidence type="ECO:0000256" key="3">
    <source>
        <dbReference type="ARBA" id="ARBA00023125"/>
    </source>
</evidence>
<dbReference type="InterPro" id="IPR000847">
    <property type="entry name" value="LysR_HTH_N"/>
</dbReference>
<accession>A0A2W5MEN6</accession>
<dbReference type="PROSITE" id="PS50931">
    <property type="entry name" value="HTH_LYSR"/>
    <property type="match status" value="1"/>
</dbReference>
<dbReference type="GO" id="GO:0006351">
    <property type="term" value="P:DNA-templated transcription"/>
    <property type="evidence" value="ECO:0007669"/>
    <property type="project" value="TreeGrafter"/>
</dbReference>
<dbReference type="GO" id="GO:0043565">
    <property type="term" value="F:sequence-specific DNA binding"/>
    <property type="evidence" value="ECO:0007669"/>
    <property type="project" value="TreeGrafter"/>
</dbReference>
<dbReference type="PRINTS" id="PR00039">
    <property type="entry name" value="HTHLYSR"/>
</dbReference>
<sequence>MSRRLPPLSSLRAFEAAARRLSFARAAEELGVTATAVSHQIRSLEETLQVALFVRGPRKVTLTQEGAALAPALARAFDGMAEAIERLRPRETRQVATLSATVAFTAKILVPKAARFREINPGWDLRLHASDDAVDLHAGEADAAIRYGLGRGRDFKSLPLFTDRFAPVASPRLGLGAPGDLAGATLIHFDWRVGGGATAPNWAAWAEAAGLRNLDASPSVTFNDENSAILAALAGQGAALLSLALVAAELASGALVQPFGPEIEGWRYDFVHPAGADARPAVAALRRWVEAEIAPPASEPDRRSSEPL</sequence>
<dbReference type="Gene3D" id="3.40.190.10">
    <property type="entry name" value="Periplasmic binding protein-like II"/>
    <property type="match status" value="2"/>
</dbReference>
<comment type="caution">
    <text evidence="6">The sequence shown here is derived from an EMBL/GenBank/DDBJ whole genome shotgun (WGS) entry which is preliminary data.</text>
</comment>
<dbReference type="EMBL" id="QFPN01000004">
    <property type="protein sequence ID" value="PZQ15923.1"/>
    <property type="molecule type" value="Genomic_DNA"/>
</dbReference>
<evidence type="ECO:0000313" key="6">
    <source>
        <dbReference type="EMBL" id="PZQ15923.1"/>
    </source>
</evidence>
<dbReference type="Proteomes" id="UP000249577">
    <property type="component" value="Unassembled WGS sequence"/>
</dbReference>
<dbReference type="InterPro" id="IPR036390">
    <property type="entry name" value="WH_DNA-bd_sf"/>
</dbReference>
<keyword evidence="3" id="KW-0238">DNA-binding</keyword>
<keyword evidence="2" id="KW-0805">Transcription regulation</keyword>
<evidence type="ECO:0000259" key="5">
    <source>
        <dbReference type="PROSITE" id="PS50931"/>
    </source>
</evidence>
<dbReference type="InterPro" id="IPR005119">
    <property type="entry name" value="LysR_subst-bd"/>
</dbReference>
<comment type="similarity">
    <text evidence="1">Belongs to the LysR transcriptional regulatory family.</text>
</comment>
<name>A0A2W5MEN6_ANCNO</name>
<dbReference type="Gene3D" id="1.10.10.10">
    <property type="entry name" value="Winged helix-like DNA-binding domain superfamily/Winged helix DNA-binding domain"/>
    <property type="match status" value="1"/>
</dbReference>
<dbReference type="PANTHER" id="PTHR30537">
    <property type="entry name" value="HTH-TYPE TRANSCRIPTIONAL REGULATOR"/>
    <property type="match status" value="1"/>
</dbReference>